<dbReference type="InterPro" id="IPR003785">
    <property type="entry name" value="Creatininase/forma_Hydrolase"/>
</dbReference>
<sequence length="267" mass="28269">MPVPPRAPRFVDLTAPAIAALPADTVAVLPLGAIEQHGPHLPVSTDFVIATEAAEAAVAAAAQRGHASVVLLEGLAYTKSDEHAWSPGTIWLSWDTLMRVLVDIGRSLQTSGITRLLFVNGHGGNSALGQVANRELRRRFGLQTFFAHLSLPADQGGTSSREDELGMGIHGGHGETSLMLHLRPDLVHLEHAGRRVPEALTAYRHIGFGKPVSFGWLSDDFGPDGYIGDATGADADAGKARFEAAVGTLVEVIEEAARFEVPRSSAP</sequence>
<comment type="cofactor">
    <cofactor evidence="1">
        <name>Zn(2+)</name>
        <dbReference type="ChEBI" id="CHEBI:29105"/>
    </cofactor>
</comment>
<evidence type="ECO:0000256" key="5">
    <source>
        <dbReference type="ARBA" id="ARBA00024029"/>
    </source>
</evidence>
<dbReference type="SUPFAM" id="SSF102215">
    <property type="entry name" value="Creatininase"/>
    <property type="match status" value="1"/>
</dbReference>
<name>A0ABT8FKL9_9ACTN</name>
<accession>A0ABT8FKL9</accession>
<keyword evidence="7" id="KW-1185">Reference proteome</keyword>
<comment type="caution">
    <text evidence="6">The sequence shown here is derived from an EMBL/GenBank/DDBJ whole genome shotgun (WGS) entry which is preliminary data.</text>
</comment>
<keyword evidence="3" id="KW-0378">Hydrolase</keyword>
<dbReference type="PANTHER" id="PTHR35005">
    <property type="entry name" value="3-DEHYDRO-SCYLLO-INOSOSE HYDROLASE"/>
    <property type="match status" value="1"/>
</dbReference>
<reference evidence="6" key="1">
    <citation type="submission" date="2023-06" db="EMBL/GenBank/DDBJ databases">
        <title>Draft genome sequence of Nocardioides sp. SOB77.</title>
        <authorList>
            <person name="Zhang G."/>
        </authorList>
    </citation>
    <scope>NUCLEOTIDE SEQUENCE</scope>
    <source>
        <strain evidence="6">SOB77</strain>
    </source>
</reference>
<evidence type="ECO:0000256" key="2">
    <source>
        <dbReference type="ARBA" id="ARBA00022723"/>
    </source>
</evidence>
<protein>
    <submittedName>
        <fullName evidence="6">Creatininase family protein</fullName>
    </submittedName>
</protein>
<keyword evidence="2" id="KW-0479">Metal-binding</keyword>
<evidence type="ECO:0000313" key="6">
    <source>
        <dbReference type="EMBL" id="MDN4175005.1"/>
    </source>
</evidence>
<evidence type="ECO:0000256" key="4">
    <source>
        <dbReference type="ARBA" id="ARBA00022833"/>
    </source>
</evidence>
<keyword evidence="4" id="KW-0862">Zinc</keyword>
<dbReference type="EMBL" id="JAUHJQ010000009">
    <property type="protein sequence ID" value="MDN4175005.1"/>
    <property type="molecule type" value="Genomic_DNA"/>
</dbReference>
<dbReference type="Pfam" id="PF02633">
    <property type="entry name" value="Creatininase"/>
    <property type="match status" value="1"/>
</dbReference>
<dbReference type="Gene3D" id="3.40.50.10310">
    <property type="entry name" value="Creatininase"/>
    <property type="match status" value="1"/>
</dbReference>
<gene>
    <name evidence="6" type="ORF">QWY28_18725</name>
</gene>
<evidence type="ECO:0000313" key="7">
    <source>
        <dbReference type="Proteomes" id="UP001168620"/>
    </source>
</evidence>
<proteinExistence type="inferred from homology"/>
<dbReference type="Proteomes" id="UP001168620">
    <property type="component" value="Unassembled WGS sequence"/>
</dbReference>
<evidence type="ECO:0000256" key="1">
    <source>
        <dbReference type="ARBA" id="ARBA00001947"/>
    </source>
</evidence>
<evidence type="ECO:0000256" key="3">
    <source>
        <dbReference type="ARBA" id="ARBA00022801"/>
    </source>
</evidence>
<organism evidence="6 7">
    <name type="scientific">Nocardioides oceani</name>
    <dbReference type="NCBI Taxonomy" id="3058369"/>
    <lineage>
        <taxon>Bacteria</taxon>
        <taxon>Bacillati</taxon>
        <taxon>Actinomycetota</taxon>
        <taxon>Actinomycetes</taxon>
        <taxon>Propionibacteriales</taxon>
        <taxon>Nocardioidaceae</taxon>
        <taxon>Nocardioides</taxon>
    </lineage>
</organism>
<dbReference type="PANTHER" id="PTHR35005:SF1">
    <property type="entry name" value="2-AMINO-5-FORMYLAMINO-6-RIBOSYLAMINOPYRIMIDIN-4(3H)-ONE 5'-MONOPHOSPHATE DEFORMYLASE"/>
    <property type="match status" value="1"/>
</dbReference>
<dbReference type="RefSeq" id="WP_300954111.1">
    <property type="nucleotide sequence ID" value="NZ_JAUHJQ010000009.1"/>
</dbReference>
<dbReference type="InterPro" id="IPR024087">
    <property type="entry name" value="Creatininase-like_sf"/>
</dbReference>
<comment type="similarity">
    <text evidence="5">Belongs to the creatininase superfamily.</text>
</comment>